<dbReference type="InterPro" id="IPR014825">
    <property type="entry name" value="DNA_alkylation"/>
</dbReference>
<sequence length="225" mass="25737">MDYAQVSAAFAAAADAKRAQGMAHYMRDQFAFFGLSAARRRELARPWLRAAKHAEQVDWSFIDQCWAAPQRELQYLACDYLVLVTPLLTPADWPRLAHLICTKSWWDTVDILIKPVGALVARFPELRRAVLAWSRADNFWLRRAAIEHQLLRKQATDEALLAQIIENNLAVPEFFVQKAIGWALRDYAKTKPAWVMAFLQTHQAAMSALAVREASKHLPPEWRQA</sequence>
<evidence type="ECO:0000313" key="1">
    <source>
        <dbReference type="EMBL" id="KRL92283.1"/>
    </source>
</evidence>
<evidence type="ECO:0000313" key="2">
    <source>
        <dbReference type="Proteomes" id="UP000050816"/>
    </source>
</evidence>
<protein>
    <submittedName>
        <fullName evidence="1">DNA-7-methylguanine glycosylase</fullName>
    </submittedName>
</protein>
<dbReference type="CDD" id="cd07064">
    <property type="entry name" value="AlkD_like_1"/>
    <property type="match status" value="1"/>
</dbReference>
<organism evidence="1 2">
    <name type="scientific">Limosilactobacillus ingluviei DSM 15946</name>
    <dbReference type="NCBI Taxonomy" id="1423760"/>
    <lineage>
        <taxon>Bacteria</taxon>
        <taxon>Bacillati</taxon>
        <taxon>Bacillota</taxon>
        <taxon>Bacilli</taxon>
        <taxon>Lactobacillales</taxon>
        <taxon>Lactobacillaceae</taxon>
        <taxon>Limosilactobacillus</taxon>
    </lineage>
</organism>
<name>A0A0R1UR05_9LACO</name>
<dbReference type="PANTHER" id="PTHR34070:SF1">
    <property type="entry name" value="DNA ALKYLATION REPAIR PROTEIN"/>
    <property type="match status" value="1"/>
</dbReference>
<dbReference type="InterPro" id="IPR016024">
    <property type="entry name" value="ARM-type_fold"/>
</dbReference>
<dbReference type="Pfam" id="PF08713">
    <property type="entry name" value="DNA_alkylation"/>
    <property type="match status" value="1"/>
</dbReference>
<dbReference type="PATRIC" id="fig|1423760.3.peg.22"/>
<dbReference type="Proteomes" id="UP000050816">
    <property type="component" value="Unassembled WGS sequence"/>
</dbReference>
<dbReference type="RefSeq" id="WP_019205991.1">
    <property type="nucleotide sequence ID" value="NZ_AZFK01000006.1"/>
</dbReference>
<accession>A0A0R1UR05</accession>
<gene>
    <name evidence="1" type="ORF">FC43_GL000021</name>
</gene>
<dbReference type="SUPFAM" id="SSF48371">
    <property type="entry name" value="ARM repeat"/>
    <property type="match status" value="1"/>
</dbReference>
<dbReference type="Gene3D" id="1.25.40.290">
    <property type="entry name" value="ARM repeat domains"/>
    <property type="match status" value="1"/>
</dbReference>
<dbReference type="PANTHER" id="PTHR34070">
    <property type="entry name" value="ARMADILLO-TYPE FOLD"/>
    <property type="match status" value="1"/>
</dbReference>
<dbReference type="Gene3D" id="1.20.1660.10">
    <property type="entry name" value="Hypothetical protein (EF3068)"/>
    <property type="match status" value="1"/>
</dbReference>
<dbReference type="EMBL" id="AZFK01000006">
    <property type="protein sequence ID" value="KRL92283.1"/>
    <property type="molecule type" value="Genomic_DNA"/>
</dbReference>
<dbReference type="GeneID" id="82933744"/>
<comment type="caution">
    <text evidence="1">The sequence shown here is derived from an EMBL/GenBank/DDBJ whole genome shotgun (WGS) entry which is preliminary data.</text>
</comment>
<dbReference type="AlphaFoldDB" id="A0A0R1UR05"/>
<reference evidence="1 2" key="1">
    <citation type="journal article" date="2015" name="Genome Announc.">
        <title>Expanding the biotechnology potential of lactobacilli through comparative genomics of 213 strains and associated genera.</title>
        <authorList>
            <person name="Sun Z."/>
            <person name="Harris H.M."/>
            <person name="McCann A."/>
            <person name="Guo C."/>
            <person name="Argimon S."/>
            <person name="Zhang W."/>
            <person name="Yang X."/>
            <person name="Jeffery I.B."/>
            <person name="Cooney J.C."/>
            <person name="Kagawa T.F."/>
            <person name="Liu W."/>
            <person name="Song Y."/>
            <person name="Salvetti E."/>
            <person name="Wrobel A."/>
            <person name="Rasinkangas P."/>
            <person name="Parkhill J."/>
            <person name="Rea M.C."/>
            <person name="O'Sullivan O."/>
            <person name="Ritari J."/>
            <person name="Douillard F.P."/>
            <person name="Paul Ross R."/>
            <person name="Yang R."/>
            <person name="Briner A.E."/>
            <person name="Felis G.E."/>
            <person name="de Vos W.M."/>
            <person name="Barrangou R."/>
            <person name="Klaenhammer T.R."/>
            <person name="Caufield P.W."/>
            <person name="Cui Y."/>
            <person name="Zhang H."/>
            <person name="O'Toole P.W."/>
        </authorList>
    </citation>
    <scope>NUCLEOTIDE SEQUENCE [LARGE SCALE GENOMIC DNA]</scope>
    <source>
        <strain evidence="1 2">DSM 15946</strain>
    </source>
</reference>
<proteinExistence type="predicted"/>